<organism evidence="1 2">
    <name type="scientific">Fodinibius salsisoli</name>
    <dbReference type="NCBI Taxonomy" id="2820877"/>
    <lineage>
        <taxon>Bacteria</taxon>
        <taxon>Pseudomonadati</taxon>
        <taxon>Balneolota</taxon>
        <taxon>Balneolia</taxon>
        <taxon>Balneolales</taxon>
        <taxon>Balneolaceae</taxon>
        <taxon>Fodinibius</taxon>
    </lineage>
</organism>
<evidence type="ECO:0000313" key="2">
    <source>
        <dbReference type="Proteomes" id="UP001207918"/>
    </source>
</evidence>
<name>A0ABT3PR21_9BACT</name>
<reference evidence="1 2" key="1">
    <citation type="submission" date="2021-03" db="EMBL/GenBank/DDBJ databases">
        <title>Aliifodinibius sp. nov., a new bacterium isolated from saline soil.</title>
        <authorList>
            <person name="Galisteo C."/>
            <person name="De La Haba R."/>
            <person name="Sanchez-Porro C."/>
            <person name="Ventosa A."/>
        </authorList>
    </citation>
    <scope>NUCLEOTIDE SEQUENCE [LARGE SCALE GENOMIC DNA]</scope>
    <source>
        <strain evidence="1 2">1BSP15-2V2</strain>
    </source>
</reference>
<dbReference type="Gene3D" id="1.10.3210.10">
    <property type="entry name" value="Hypothetical protein af1432"/>
    <property type="match status" value="1"/>
</dbReference>
<evidence type="ECO:0000313" key="1">
    <source>
        <dbReference type="EMBL" id="MCW9708310.1"/>
    </source>
</evidence>
<dbReference type="SUPFAM" id="SSF109604">
    <property type="entry name" value="HD-domain/PDEase-like"/>
    <property type="match status" value="1"/>
</dbReference>
<gene>
    <name evidence="1" type="ORF">J6I44_15695</name>
</gene>
<sequence length="537" mass="62101">MQDVTKYVQRIGRRLSEAFSFESFDVEDELEFWRLASEHLSKSKSPAFRDIVDWVDSLYHAPAHFVYVKTSEQKLELFRRMVLPENLEHTFKEEKTKGSSKSQSVMALEQQLNDFRPLIRLTPALKDYGFTSFPLGQCYHIPLYKEEEFFGIYCVAPYVENPEAMTPRLPIVSRILSTWISQHYQEEYAREGSVKKEVQTDLGKLSTGSLNFEGYGKFFLNYLTKTEGIKVAALVEFGLSGQVVAQRNIDDSQAFEEIIQSIELEGLSAMDMGDEMKQTLSQSGLLPQYLHIRPLNTEKKTTFLLIGSAIEEDTQFLEHRSISRIYDMLSTVANYREKGFDLAGQLIDMYYHMIRELEKKKERHRYHTDRMLSLTSVFADYYGMSGYEKLILEQTAKLHDIGYLSIDLTADKKTMGAELEHPLLGEQLVKYLPIDQEVVKGIKTHHEWVDGSGIPDRLQGEAISWSGKIAGLFEYLTEFIEAHRHDENKMGKEWLKELESELIDRTDIQFDMVLIPTVIEMINDLGWNQLCKMGEDE</sequence>
<comment type="caution">
    <text evidence="1">The sequence shown here is derived from an EMBL/GenBank/DDBJ whole genome shotgun (WGS) entry which is preliminary data.</text>
</comment>
<accession>A0ABT3PR21</accession>
<dbReference type="InterPro" id="IPR003607">
    <property type="entry name" value="HD/PDEase_dom"/>
</dbReference>
<dbReference type="Pfam" id="PF13487">
    <property type="entry name" value="HD_5"/>
    <property type="match status" value="1"/>
</dbReference>
<dbReference type="PANTHER" id="PTHR45228">
    <property type="entry name" value="CYCLIC DI-GMP PHOSPHODIESTERASE TM_0186-RELATED"/>
    <property type="match status" value="1"/>
</dbReference>
<proteinExistence type="predicted"/>
<dbReference type="RefSeq" id="WP_265767097.1">
    <property type="nucleotide sequence ID" value="NZ_JAGGJA010000011.1"/>
</dbReference>
<keyword evidence="2" id="KW-1185">Reference proteome</keyword>
<dbReference type="CDD" id="cd00077">
    <property type="entry name" value="HDc"/>
    <property type="match status" value="1"/>
</dbReference>
<protein>
    <submittedName>
        <fullName evidence="1">HD domain-containing protein</fullName>
    </submittedName>
</protein>
<dbReference type="EMBL" id="JAGGJA010000011">
    <property type="protein sequence ID" value="MCW9708310.1"/>
    <property type="molecule type" value="Genomic_DNA"/>
</dbReference>
<dbReference type="Proteomes" id="UP001207918">
    <property type="component" value="Unassembled WGS sequence"/>
</dbReference>
<dbReference type="InterPro" id="IPR052020">
    <property type="entry name" value="Cyclic_di-GMP/3'3'-cGAMP_PDE"/>
</dbReference>